<reference evidence="1 2" key="1">
    <citation type="submission" date="2018-08" db="EMBL/GenBank/DDBJ databases">
        <title>Comamonas testosteroni strain SWCO2.</title>
        <authorList>
            <person name="Jiang N."/>
            <person name="Zhang X.Z."/>
        </authorList>
    </citation>
    <scope>NUCLEOTIDE SEQUENCE [LARGE SCALE GENOMIC DNA]</scope>
    <source>
        <strain evidence="1 2">SWCO2</strain>
    </source>
</reference>
<protein>
    <submittedName>
        <fullName evidence="1">Uncharacterized protein</fullName>
    </submittedName>
</protein>
<organism evidence="1 2">
    <name type="scientific">Comamonas testosteroni</name>
    <name type="common">Pseudomonas testosteroni</name>
    <dbReference type="NCBI Taxonomy" id="285"/>
    <lineage>
        <taxon>Bacteria</taxon>
        <taxon>Pseudomonadati</taxon>
        <taxon>Pseudomonadota</taxon>
        <taxon>Betaproteobacteria</taxon>
        <taxon>Burkholderiales</taxon>
        <taxon>Comamonadaceae</taxon>
        <taxon>Comamonas</taxon>
    </lineage>
</organism>
<dbReference type="AlphaFoldDB" id="A0A373FMB6"/>
<keyword evidence="2" id="KW-1185">Reference proteome</keyword>
<comment type="caution">
    <text evidence="1">The sequence shown here is derived from an EMBL/GenBank/DDBJ whole genome shotgun (WGS) entry which is preliminary data.</text>
</comment>
<accession>A0A373FMB6</accession>
<dbReference type="EMBL" id="QURR01000010">
    <property type="protein sequence ID" value="RGE45296.1"/>
    <property type="molecule type" value="Genomic_DNA"/>
</dbReference>
<gene>
    <name evidence="1" type="ORF">DZC30_10105</name>
</gene>
<dbReference type="OrthoDB" id="6024099at2"/>
<dbReference type="Proteomes" id="UP000261948">
    <property type="component" value="Unassembled WGS sequence"/>
</dbReference>
<evidence type="ECO:0000313" key="2">
    <source>
        <dbReference type="Proteomes" id="UP000261948"/>
    </source>
</evidence>
<name>A0A373FMB6_COMTE</name>
<sequence>MHTFGIETRALRYELNGENASATLTEFMIDGRALSDLLGIARDLGNSECDLDPFFQSHQPQISQQAVLALQARAPARNGLGSQRVVLYRCHCGSDDCGVISAQIQDSGDCIEWRDVGLETEGDGAATDTDSPRLPGLVFAKDAYIAELERFTAATRQVSPPRL</sequence>
<proteinExistence type="predicted"/>
<evidence type="ECO:0000313" key="1">
    <source>
        <dbReference type="EMBL" id="RGE45296.1"/>
    </source>
</evidence>